<dbReference type="PROSITE" id="PS50943">
    <property type="entry name" value="HTH_CROC1"/>
    <property type="match status" value="1"/>
</dbReference>
<dbReference type="Gene3D" id="1.10.260.40">
    <property type="entry name" value="lambda repressor-like DNA-binding domains"/>
    <property type="match status" value="1"/>
</dbReference>
<dbReference type="Proteomes" id="UP000603200">
    <property type="component" value="Unassembled WGS sequence"/>
</dbReference>
<evidence type="ECO:0000259" key="2">
    <source>
        <dbReference type="PROSITE" id="PS50943"/>
    </source>
</evidence>
<dbReference type="Pfam" id="PF17765">
    <property type="entry name" value="MLTR_LBD"/>
    <property type="match status" value="1"/>
</dbReference>
<dbReference type="InterPro" id="IPR041413">
    <property type="entry name" value="MLTR_LBD"/>
</dbReference>
<protein>
    <submittedName>
        <fullName evidence="3">Transcriptional regulator</fullName>
    </submittedName>
</protein>
<name>A0ABQ4A6L5_9ACTN</name>
<sequence>MDHNAELKQFLRSRRAKLRPEDAGLPQQPGRRVPGLRREELAALAGVSVDYYVRLEQGRNLNPSEAVVDAIARALRLDDAERDHLFDLSRARRGRRPAAMRAQQVPPTVFRLLESLDAAATPAFVVGRRMDYLAVNRMARALICDFNALPAQDRNNVRFMFLDPYARELYPDWASVASETVAVLRSYAGRHPDDPALTALVGELSVKCDDFRRRWADHEVHVRTSGSKRYRHPVVGTLTIDYQALQLPEDAEQTLFVYTASPGSESAEALRLLASWTDMTQPASAPLRENAP</sequence>
<dbReference type="Gene3D" id="3.30.450.180">
    <property type="match status" value="1"/>
</dbReference>
<evidence type="ECO:0000313" key="3">
    <source>
        <dbReference type="EMBL" id="GIE26500.1"/>
    </source>
</evidence>
<keyword evidence="4" id="KW-1185">Reference proteome</keyword>
<dbReference type="SMART" id="SM00530">
    <property type="entry name" value="HTH_XRE"/>
    <property type="match status" value="1"/>
</dbReference>
<dbReference type="InterPro" id="IPR001387">
    <property type="entry name" value="Cro/C1-type_HTH"/>
</dbReference>
<dbReference type="Pfam" id="PF13560">
    <property type="entry name" value="HTH_31"/>
    <property type="match status" value="1"/>
</dbReference>
<proteinExistence type="predicted"/>
<evidence type="ECO:0000256" key="1">
    <source>
        <dbReference type="SAM" id="MobiDB-lite"/>
    </source>
</evidence>
<dbReference type="PANTHER" id="PTHR35010:SF2">
    <property type="entry name" value="BLL4672 PROTEIN"/>
    <property type="match status" value="1"/>
</dbReference>
<dbReference type="SUPFAM" id="SSF47413">
    <property type="entry name" value="lambda repressor-like DNA-binding domains"/>
    <property type="match status" value="1"/>
</dbReference>
<reference evidence="3 4" key="1">
    <citation type="submission" date="2021-01" db="EMBL/GenBank/DDBJ databases">
        <title>Whole genome shotgun sequence of Actinoplanes humidus NBRC 14915.</title>
        <authorList>
            <person name="Komaki H."/>
            <person name="Tamura T."/>
        </authorList>
    </citation>
    <scope>NUCLEOTIDE SEQUENCE [LARGE SCALE GENOMIC DNA]</scope>
    <source>
        <strain evidence="3 4">NBRC 14915</strain>
    </source>
</reference>
<feature type="domain" description="HTH cro/C1-type" evidence="2">
    <location>
        <begin position="35"/>
        <end position="82"/>
    </location>
</feature>
<evidence type="ECO:0000313" key="4">
    <source>
        <dbReference type="Proteomes" id="UP000603200"/>
    </source>
</evidence>
<dbReference type="InterPro" id="IPR010982">
    <property type="entry name" value="Lambda_DNA-bd_dom_sf"/>
</dbReference>
<dbReference type="PANTHER" id="PTHR35010">
    <property type="entry name" value="BLL4672 PROTEIN-RELATED"/>
    <property type="match status" value="1"/>
</dbReference>
<dbReference type="RefSeq" id="WP_203843406.1">
    <property type="nucleotide sequence ID" value="NZ_BAAATV010000036.1"/>
</dbReference>
<feature type="region of interest" description="Disordered" evidence="1">
    <location>
        <begin position="12"/>
        <end position="32"/>
    </location>
</feature>
<comment type="caution">
    <text evidence="3">The sequence shown here is derived from an EMBL/GenBank/DDBJ whole genome shotgun (WGS) entry which is preliminary data.</text>
</comment>
<organism evidence="3 4">
    <name type="scientific">Winogradskya humida</name>
    <dbReference type="NCBI Taxonomy" id="113566"/>
    <lineage>
        <taxon>Bacteria</taxon>
        <taxon>Bacillati</taxon>
        <taxon>Actinomycetota</taxon>
        <taxon>Actinomycetes</taxon>
        <taxon>Micromonosporales</taxon>
        <taxon>Micromonosporaceae</taxon>
        <taxon>Winogradskya</taxon>
    </lineage>
</organism>
<dbReference type="EMBL" id="BOMN01000145">
    <property type="protein sequence ID" value="GIE26500.1"/>
    <property type="molecule type" value="Genomic_DNA"/>
</dbReference>
<gene>
    <name evidence="3" type="ORF">Ahu01nite_096020</name>
</gene>
<accession>A0ABQ4A6L5</accession>
<dbReference type="CDD" id="cd00093">
    <property type="entry name" value="HTH_XRE"/>
    <property type="match status" value="1"/>
</dbReference>